<proteinExistence type="predicted"/>
<sequence>MRSQQIIQQDLAITPHNPITELSKLLFLIIITNVHLLIYLTHLVFQCTIMQLIIYYYCFDAMVMIFLMIMKIKFKIDVGNSTFDILFSTIIQTIILIHFRFKELEIQFLGYVVLAYYLLRFFVMVFQKIILNVSMNRFIIYIQGFKVLFALQLMLVTIKWKNMVDWNWFVIFSVIWSLLVIFFIFHLILILSIIELAHDYQIQKATKSQLIGGVWLILYFCGFSGIPSWFCYIICKNQEIVDYPTKQASLILSILIIVQTFLVFILSIVFRHHIKIYIQDIGFEEDIQQQNIKESKQQSNIISKPTLPQKLFQVSTTYFEYFKQASQHPQQNQNITNSIINQRVKLKAFEFVMRSGDQMHSPEKESNQVQNEQKCQVCFNQESQIVMLPCRHGGICNDCLRQWLQKSPNCYICRQKINQICKVHKDESGNFTIKDIITVCQK</sequence>
<evidence type="ECO:0000313" key="4">
    <source>
        <dbReference type="EMBL" id="CAD8137150.1"/>
    </source>
</evidence>
<keyword evidence="2" id="KW-0812">Transmembrane</keyword>
<feature type="domain" description="RING-type" evidence="3">
    <location>
        <begin position="375"/>
        <end position="414"/>
    </location>
</feature>
<feature type="transmembrane region" description="Helical" evidence="2">
    <location>
        <begin position="166"/>
        <end position="189"/>
    </location>
</feature>
<name>A0A8S1SC33_9CILI</name>
<feature type="transmembrane region" description="Helical" evidence="2">
    <location>
        <begin position="107"/>
        <end position="126"/>
    </location>
</feature>
<feature type="transmembrane region" description="Helical" evidence="2">
    <location>
        <begin position="250"/>
        <end position="270"/>
    </location>
</feature>
<dbReference type="InterPro" id="IPR001841">
    <property type="entry name" value="Znf_RING"/>
</dbReference>
<dbReference type="GO" id="GO:0008270">
    <property type="term" value="F:zinc ion binding"/>
    <property type="evidence" value="ECO:0007669"/>
    <property type="project" value="UniProtKB-KW"/>
</dbReference>
<dbReference type="Proteomes" id="UP000689195">
    <property type="component" value="Unassembled WGS sequence"/>
</dbReference>
<keyword evidence="1" id="KW-0479">Metal-binding</keyword>
<dbReference type="PANTHER" id="PTHR12109:SF5">
    <property type="entry name" value="RING-TYPE DOMAIN-CONTAINING PROTEIN"/>
    <property type="match status" value="1"/>
</dbReference>
<dbReference type="InterPro" id="IPR047126">
    <property type="entry name" value="RNF141-like"/>
</dbReference>
<evidence type="ECO:0000259" key="3">
    <source>
        <dbReference type="PROSITE" id="PS50089"/>
    </source>
</evidence>
<feature type="transmembrane region" description="Helical" evidence="2">
    <location>
        <begin position="82"/>
        <end position="101"/>
    </location>
</feature>
<evidence type="ECO:0000313" key="5">
    <source>
        <dbReference type="Proteomes" id="UP000689195"/>
    </source>
</evidence>
<dbReference type="EMBL" id="CAJJDO010000005">
    <property type="protein sequence ID" value="CAD8137150.1"/>
    <property type="molecule type" value="Genomic_DNA"/>
</dbReference>
<keyword evidence="2" id="KW-1133">Transmembrane helix</keyword>
<accession>A0A8S1SC33</accession>
<gene>
    <name evidence="4" type="ORF">PPENT_87.1.T0050528</name>
</gene>
<keyword evidence="1" id="KW-0863">Zinc-finger</keyword>
<comment type="caution">
    <text evidence="4">The sequence shown here is derived from an EMBL/GenBank/DDBJ whole genome shotgun (WGS) entry which is preliminary data.</text>
</comment>
<feature type="transmembrane region" description="Helical" evidence="2">
    <location>
        <begin position="52"/>
        <end position="70"/>
    </location>
</feature>
<feature type="transmembrane region" description="Helical" evidence="2">
    <location>
        <begin position="210"/>
        <end position="230"/>
    </location>
</feature>
<dbReference type="Pfam" id="PF13920">
    <property type="entry name" value="zf-C3HC4_3"/>
    <property type="match status" value="1"/>
</dbReference>
<evidence type="ECO:0000256" key="2">
    <source>
        <dbReference type="SAM" id="Phobius"/>
    </source>
</evidence>
<dbReference type="OrthoDB" id="310075at2759"/>
<dbReference type="PANTHER" id="PTHR12109">
    <property type="entry name" value="RING FINGER PROTEIN 141-RELATED"/>
    <property type="match status" value="1"/>
</dbReference>
<dbReference type="SMART" id="SM00184">
    <property type="entry name" value="RING"/>
    <property type="match status" value="1"/>
</dbReference>
<evidence type="ECO:0000256" key="1">
    <source>
        <dbReference type="PROSITE-ProRule" id="PRU00175"/>
    </source>
</evidence>
<dbReference type="PROSITE" id="PS50089">
    <property type="entry name" value="ZF_RING_2"/>
    <property type="match status" value="1"/>
</dbReference>
<protein>
    <recommendedName>
        <fullName evidence="3">RING-type domain-containing protein</fullName>
    </recommendedName>
</protein>
<feature type="transmembrane region" description="Helical" evidence="2">
    <location>
        <begin position="25"/>
        <end position="46"/>
    </location>
</feature>
<reference evidence="4" key="1">
    <citation type="submission" date="2021-01" db="EMBL/GenBank/DDBJ databases">
        <authorList>
            <consortium name="Genoscope - CEA"/>
            <person name="William W."/>
        </authorList>
    </citation>
    <scope>NUCLEOTIDE SEQUENCE</scope>
</reference>
<keyword evidence="2" id="KW-0472">Membrane</keyword>
<dbReference type="AlphaFoldDB" id="A0A8S1SC33"/>
<feature type="transmembrane region" description="Helical" evidence="2">
    <location>
        <begin position="138"/>
        <end position="160"/>
    </location>
</feature>
<organism evidence="4 5">
    <name type="scientific">Paramecium pentaurelia</name>
    <dbReference type="NCBI Taxonomy" id="43138"/>
    <lineage>
        <taxon>Eukaryota</taxon>
        <taxon>Sar</taxon>
        <taxon>Alveolata</taxon>
        <taxon>Ciliophora</taxon>
        <taxon>Intramacronucleata</taxon>
        <taxon>Oligohymenophorea</taxon>
        <taxon>Peniculida</taxon>
        <taxon>Parameciidae</taxon>
        <taxon>Paramecium</taxon>
    </lineage>
</organism>
<keyword evidence="5" id="KW-1185">Reference proteome</keyword>
<keyword evidence="1" id="KW-0862">Zinc</keyword>